<name>A0A6G9CNG2_RHOER</name>
<dbReference type="PANTHER" id="PTHR43767:SF1">
    <property type="entry name" value="NONRIBOSOMAL PEPTIDE SYNTHASE PES1 (EUROFUNG)-RELATED"/>
    <property type="match status" value="1"/>
</dbReference>
<dbReference type="InterPro" id="IPR000873">
    <property type="entry name" value="AMP-dep_synth/lig_dom"/>
</dbReference>
<dbReference type="CDD" id="cd05924">
    <property type="entry name" value="FACL_like_5"/>
    <property type="match status" value="1"/>
</dbReference>
<organism evidence="4 5">
    <name type="scientific">Rhodococcus erythropolis</name>
    <name type="common">Arthrobacter picolinophilus</name>
    <dbReference type="NCBI Taxonomy" id="1833"/>
    <lineage>
        <taxon>Bacteria</taxon>
        <taxon>Bacillati</taxon>
        <taxon>Actinomycetota</taxon>
        <taxon>Actinomycetes</taxon>
        <taxon>Mycobacteriales</taxon>
        <taxon>Nocardiaceae</taxon>
        <taxon>Rhodococcus</taxon>
        <taxon>Rhodococcus erythropolis group</taxon>
    </lineage>
</organism>
<accession>A0A6G9CNG2</accession>
<feature type="domain" description="AMP-dependent synthetase/ligase" evidence="2">
    <location>
        <begin position="48"/>
        <end position="425"/>
    </location>
</feature>
<feature type="compositionally biased region" description="Polar residues" evidence="1">
    <location>
        <begin position="584"/>
        <end position="594"/>
    </location>
</feature>
<dbReference type="InterPro" id="IPR025110">
    <property type="entry name" value="AMP-bd_C"/>
</dbReference>
<proteinExistence type="predicted"/>
<dbReference type="PANTHER" id="PTHR43767">
    <property type="entry name" value="LONG-CHAIN-FATTY-ACID--COA LIGASE"/>
    <property type="match status" value="1"/>
</dbReference>
<feature type="domain" description="AMP-binding enzyme C-terminal" evidence="3">
    <location>
        <begin position="485"/>
        <end position="560"/>
    </location>
</feature>
<dbReference type="InterPro" id="IPR050237">
    <property type="entry name" value="ATP-dep_AMP-bd_enzyme"/>
</dbReference>
<dbReference type="EMBL" id="CP050124">
    <property type="protein sequence ID" value="QIP38246.1"/>
    <property type="molecule type" value="Genomic_DNA"/>
</dbReference>
<gene>
    <name evidence="4" type="ORF">G9444_1002</name>
</gene>
<evidence type="ECO:0000259" key="3">
    <source>
        <dbReference type="Pfam" id="PF13193"/>
    </source>
</evidence>
<dbReference type="InterPro" id="IPR045851">
    <property type="entry name" value="AMP-bd_C_sf"/>
</dbReference>
<dbReference type="Proteomes" id="UP000502345">
    <property type="component" value="Chromosome"/>
</dbReference>
<dbReference type="InterPro" id="IPR042099">
    <property type="entry name" value="ANL_N_sf"/>
</dbReference>
<feature type="compositionally biased region" description="Basic and acidic residues" evidence="1">
    <location>
        <begin position="561"/>
        <end position="579"/>
    </location>
</feature>
<feature type="region of interest" description="Disordered" evidence="1">
    <location>
        <begin position="557"/>
        <end position="594"/>
    </location>
</feature>
<evidence type="ECO:0000259" key="2">
    <source>
        <dbReference type="Pfam" id="PF00501"/>
    </source>
</evidence>
<dbReference type="InterPro" id="IPR020845">
    <property type="entry name" value="AMP-binding_CS"/>
</dbReference>
<sequence>MSDFSVVEVDTDGSWRVCELALKLGLARNGNTFYFELVALNIADFVEHAIDLVPDRVALVSDNREMTYAQLEDRANRLGHYLREHGVQPGDKVGIYCRNVIEAIEAMVAVFKIRAVMVNINYRYVENELQYIFDNSDMVALIHERRYSDKVANVLPNTPKVKSVIVVEDGTDLDFSAFGIGYEDALAQSSAERDFEERSNDDIFMLYTGGTTGSPKGVMWRHEDWWRVLGGGINFVTGVPVEDEYEMAKVGAANPSMIRYPIPPMIHGGSQSAVFHSLFGGGTCLMHPEFDAHEVWQNIDKHKVNLIFITGDAMGRPMLDALIAGNPKTGEPYDLSTLYVMASSAALFSPSIQEQFLELLPNRLLTDSIGASETGFGGLAVLSKGQKHTGGPTVKIDASTTVLDDDGNEVEPGSGKRGMLARKGNIPLGYYKDEVKTAETFRTINGVRYSIPGDYAQVEADGTVTMLGRGSVSINSGGEKVYPEEVEGALKAHPDIFDVLVVGIPDERFGQRVAAVVQVREGTSPTLHDIATAARKEIAGYKVPRSVWFVDQIKRNPAGKPDYRWAKAETESREADDHNGNGAPVSSANESVEA</sequence>
<dbReference type="AlphaFoldDB" id="A0A6G9CNG2"/>
<dbReference type="Gene3D" id="3.30.300.30">
    <property type="match status" value="1"/>
</dbReference>
<dbReference type="Pfam" id="PF00501">
    <property type="entry name" value="AMP-binding"/>
    <property type="match status" value="1"/>
</dbReference>
<evidence type="ECO:0000313" key="4">
    <source>
        <dbReference type="EMBL" id="QIP38246.1"/>
    </source>
</evidence>
<dbReference type="Pfam" id="PF13193">
    <property type="entry name" value="AMP-binding_C"/>
    <property type="match status" value="1"/>
</dbReference>
<reference evidence="4 5" key="1">
    <citation type="submission" date="2020-03" db="EMBL/GenBank/DDBJ databases">
        <title>Screen low temperature-resistant strains for efficient degradation of petroleum hydrocarbons under the low temperature.</title>
        <authorList>
            <person name="Wang Y."/>
            <person name="Chen J."/>
        </authorList>
    </citation>
    <scope>NUCLEOTIDE SEQUENCE [LARGE SCALE GENOMIC DNA]</scope>
    <source>
        <strain evidence="4 5">KB1</strain>
    </source>
</reference>
<dbReference type="SUPFAM" id="SSF56801">
    <property type="entry name" value="Acetyl-CoA synthetase-like"/>
    <property type="match status" value="1"/>
</dbReference>
<protein>
    <submittedName>
        <fullName evidence="4">Acyl-CoA synthetase</fullName>
    </submittedName>
</protein>
<dbReference type="NCBIfam" id="NF005863">
    <property type="entry name" value="PRK07798.1"/>
    <property type="match status" value="1"/>
</dbReference>
<dbReference type="GO" id="GO:0016878">
    <property type="term" value="F:acid-thiol ligase activity"/>
    <property type="evidence" value="ECO:0007669"/>
    <property type="project" value="UniProtKB-ARBA"/>
</dbReference>
<evidence type="ECO:0000256" key="1">
    <source>
        <dbReference type="SAM" id="MobiDB-lite"/>
    </source>
</evidence>
<dbReference type="Gene3D" id="3.40.50.12780">
    <property type="entry name" value="N-terminal domain of ligase-like"/>
    <property type="match status" value="1"/>
</dbReference>
<dbReference type="PROSITE" id="PS00455">
    <property type="entry name" value="AMP_BINDING"/>
    <property type="match status" value="1"/>
</dbReference>
<evidence type="ECO:0000313" key="5">
    <source>
        <dbReference type="Proteomes" id="UP000502345"/>
    </source>
</evidence>